<keyword evidence="11" id="KW-1133">Transmembrane helix</keyword>
<evidence type="ECO:0000256" key="10">
    <source>
        <dbReference type="ARBA" id="ARBA00022843"/>
    </source>
</evidence>
<dbReference type="GO" id="GO:0005789">
    <property type="term" value="C:endoplasmic reticulum membrane"/>
    <property type="evidence" value="ECO:0007669"/>
    <property type="project" value="UniProtKB-SubCell"/>
</dbReference>
<gene>
    <name evidence="16" type="ORF">NQ315_010068</name>
</gene>
<keyword evidence="7" id="KW-0812">Transmembrane</keyword>
<dbReference type="PANTHER" id="PTHR12731:SF1">
    <property type="entry name" value="TRANSLOCON-ASSOCIATED PROTEIN SUBUNIT DELTA"/>
    <property type="match status" value="1"/>
</dbReference>
<evidence type="ECO:0000256" key="3">
    <source>
        <dbReference type="ARBA" id="ARBA00009294"/>
    </source>
</evidence>
<dbReference type="PANTHER" id="PTHR12731">
    <property type="entry name" value="TRANSLOCON-ASSOCIATED PROTEIN, DELTA SUBUNIT"/>
    <property type="match status" value="1"/>
</dbReference>
<dbReference type="Pfam" id="PF05404">
    <property type="entry name" value="TRAP-delta"/>
    <property type="match status" value="1"/>
</dbReference>
<evidence type="ECO:0000256" key="1">
    <source>
        <dbReference type="ARBA" id="ARBA00002838"/>
    </source>
</evidence>
<evidence type="ECO:0000256" key="14">
    <source>
        <dbReference type="ARBA" id="ARBA00031791"/>
    </source>
</evidence>
<evidence type="ECO:0000256" key="8">
    <source>
        <dbReference type="ARBA" id="ARBA00022729"/>
    </source>
</evidence>
<evidence type="ECO:0000256" key="11">
    <source>
        <dbReference type="ARBA" id="ARBA00022989"/>
    </source>
</evidence>
<reference evidence="16 17" key="1">
    <citation type="journal article" date="2023" name="Insect Mol. Biol.">
        <title>Genome sequencing provides insights into the evolution of gene families encoding plant cell wall-degrading enzymes in longhorned beetles.</title>
        <authorList>
            <person name="Shin N.R."/>
            <person name="Okamura Y."/>
            <person name="Kirsch R."/>
            <person name="Pauchet Y."/>
        </authorList>
    </citation>
    <scope>NUCLEOTIDE SEQUENCE [LARGE SCALE GENOMIC DNA]</scope>
    <source>
        <strain evidence="16">EAD_L_NR</strain>
    </source>
</reference>
<sequence length="167" mass="17969">MYKSVFTVTIFAVFSVVHCSSCLNIDVTSKSFTTQDATIVSNIGYISEFTVGCSSGDVTSLYAELEGNLVPVSVVGSSKYQVSWTEEAKTARSGEKVIRIFDEDGYNSYRKALRSGEDVSSVPALFSVAVNHPGAYSGPWLKSEFVATVVSLVIAYFALASRSKVVS</sequence>
<keyword evidence="10" id="KW-0832">Ubl conjugation</keyword>
<evidence type="ECO:0000256" key="15">
    <source>
        <dbReference type="SAM" id="SignalP"/>
    </source>
</evidence>
<dbReference type="Proteomes" id="UP001159042">
    <property type="component" value="Unassembled WGS sequence"/>
</dbReference>
<keyword evidence="8 15" id="KW-0732">Signal</keyword>
<comment type="caution">
    <text evidence="16">The sequence shown here is derived from an EMBL/GenBank/DDBJ whole genome shotgun (WGS) entry which is preliminary data.</text>
</comment>
<keyword evidence="9" id="KW-0256">Endoplasmic reticulum</keyword>
<dbReference type="InterPro" id="IPR008855">
    <property type="entry name" value="TRAP-delta"/>
</dbReference>
<feature type="chain" id="PRO_5044012502" description="Translocon-associated protein subunit delta" evidence="15">
    <location>
        <begin position="23"/>
        <end position="167"/>
    </location>
</feature>
<evidence type="ECO:0000313" key="16">
    <source>
        <dbReference type="EMBL" id="KAJ8923490.1"/>
    </source>
</evidence>
<comment type="similarity">
    <text evidence="3">Belongs to the TRAP-delta family.</text>
</comment>
<dbReference type="AlphaFoldDB" id="A0AAV8WBB4"/>
<name>A0AAV8WBB4_9CUCU</name>
<evidence type="ECO:0000256" key="6">
    <source>
        <dbReference type="ARBA" id="ARBA00022499"/>
    </source>
</evidence>
<evidence type="ECO:0000256" key="5">
    <source>
        <dbReference type="ARBA" id="ARBA00014387"/>
    </source>
</evidence>
<protein>
    <recommendedName>
        <fullName evidence="5">Translocon-associated protein subunit delta</fullName>
    </recommendedName>
    <alternativeName>
        <fullName evidence="14">Signal sequence receptor subunit delta</fullName>
    </alternativeName>
</protein>
<accession>A0AAV8WBB4</accession>
<dbReference type="EMBL" id="JANEYG010000004">
    <property type="protein sequence ID" value="KAJ8923490.1"/>
    <property type="molecule type" value="Genomic_DNA"/>
</dbReference>
<evidence type="ECO:0000256" key="7">
    <source>
        <dbReference type="ARBA" id="ARBA00022692"/>
    </source>
</evidence>
<keyword evidence="17" id="KW-1185">Reference proteome</keyword>
<evidence type="ECO:0000256" key="13">
    <source>
        <dbReference type="ARBA" id="ARBA00023157"/>
    </source>
</evidence>
<comment type="subunit">
    <text evidence="4">Heterotetramer of TRAP-alpha, TRAP-beta, TRAP-delta and TRAP-gamma.</text>
</comment>
<keyword evidence="13" id="KW-1015">Disulfide bond</keyword>
<comment type="function">
    <text evidence="1">TRAP proteins are part of a complex whose function is to bind calcium to the ER membrane and thereby regulate the retention of ER resident proteins.</text>
</comment>
<evidence type="ECO:0000256" key="12">
    <source>
        <dbReference type="ARBA" id="ARBA00023136"/>
    </source>
</evidence>
<evidence type="ECO:0000313" key="17">
    <source>
        <dbReference type="Proteomes" id="UP001159042"/>
    </source>
</evidence>
<comment type="subcellular location">
    <subcellularLocation>
        <location evidence="2">Endoplasmic reticulum membrane</location>
        <topology evidence="2">Single-pass type I membrane protein</topology>
    </subcellularLocation>
</comment>
<feature type="signal peptide" evidence="15">
    <location>
        <begin position="1"/>
        <end position="22"/>
    </location>
</feature>
<evidence type="ECO:0000256" key="9">
    <source>
        <dbReference type="ARBA" id="ARBA00022824"/>
    </source>
</evidence>
<proteinExistence type="inferred from homology"/>
<keyword evidence="12" id="KW-0472">Membrane</keyword>
<organism evidence="16 17">
    <name type="scientific">Exocentrus adspersus</name>
    <dbReference type="NCBI Taxonomy" id="1586481"/>
    <lineage>
        <taxon>Eukaryota</taxon>
        <taxon>Metazoa</taxon>
        <taxon>Ecdysozoa</taxon>
        <taxon>Arthropoda</taxon>
        <taxon>Hexapoda</taxon>
        <taxon>Insecta</taxon>
        <taxon>Pterygota</taxon>
        <taxon>Neoptera</taxon>
        <taxon>Endopterygota</taxon>
        <taxon>Coleoptera</taxon>
        <taxon>Polyphaga</taxon>
        <taxon>Cucujiformia</taxon>
        <taxon>Chrysomeloidea</taxon>
        <taxon>Cerambycidae</taxon>
        <taxon>Lamiinae</taxon>
        <taxon>Acanthocinini</taxon>
        <taxon>Exocentrus</taxon>
    </lineage>
</organism>
<evidence type="ECO:0000256" key="2">
    <source>
        <dbReference type="ARBA" id="ARBA00004115"/>
    </source>
</evidence>
<evidence type="ECO:0000256" key="4">
    <source>
        <dbReference type="ARBA" id="ARBA00011819"/>
    </source>
</evidence>
<keyword evidence="6" id="KW-1017">Isopeptide bond</keyword>